<dbReference type="AlphaFoldDB" id="A0A9Q2RVU4"/>
<dbReference type="PROSITE" id="PS00622">
    <property type="entry name" value="HTH_LUXR_1"/>
    <property type="match status" value="1"/>
</dbReference>
<dbReference type="InterPro" id="IPR000792">
    <property type="entry name" value="Tscrpt_reg_LuxR_C"/>
</dbReference>
<dbReference type="Pfam" id="PF00196">
    <property type="entry name" value="GerE"/>
    <property type="match status" value="1"/>
</dbReference>
<feature type="domain" description="Response regulatory" evidence="4">
    <location>
        <begin position="7"/>
        <end position="125"/>
    </location>
</feature>
<dbReference type="GO" id="GO:0003677">
    <property type="term" value="F:DNA binding"/>
    <property type="evidence" value="ECO:0007669"/>
    <property type="project" value="UniProtKB-KW"/>
</dbReference>
<organism evidence="5 7">
    <name type="scientific">Marivita cryptomonadis</name>
    <dbReference type="NCBI Taxonomy" id="505252"/>
    <lineage>
        <taxon>Bacteria</taxon>
        <taxon>Pseudomonadati</taxon>
        <taxon>Pseudomonadota</taxon>
        <taxon>Alphaproteobacteria</taxon>
        <taxon>Rhodobacterales</taxon>
        <taxon>Roseobacteraceae</taxon>
        <taxon>Marivita</taxon>
    </lineage>
</organism>
<evidence type="ECO:0000313" key="6">
    <source>
        <dbReference type="EMBL" id="MBM2415857.1"/>
    </source>
</evidence>
<dbReference type="Gene3D" id="3.40.50.2300">
    <property type="match status" value="1"/>
</dbReference>
<dbReference type="SMART" id="SM00421">
    <property type="entry name" value="HTH_LUXR"/>
    <property type="match status" value="1"/>
</dbReference>
<reference evidence="5 8" key="1">
    <citation type="submission" date="2021-01" db="EMBL/GenBank/DDBJ databases">
        <title>Diatom-associated Roseobacters Show Island Model of Population Structure.</title>
        <authorList>
            <person name="Qu L."/>
            <person name="Feng X."/>
            <person name="Chen Y."/>
            <person name="Li L."/>
            <person name="Wang X."/>
            <person name="Hu Z."/>
            <person name="Wang H."/>
            <person name="Luo H."/>
        </authorList>
    </citation>
    <scope>NUCLEOTIDE SEQUENCE</scope>
    <source>
        <strain evidence="6 8">CC28-63</strain>
        <strain evidence="5">CC28-69</strain>
    </source>
</reference>
<dbReference type="PROSITE" id="PS50110">
    <property type="entry name" value="RESPONSE_REGULATORY"/>
    <property type="match status" value="1"/>
</dbReference>
<evidence type="ECO:0000256" key="2">
    <source>
        <dbReference type="PROSITE-ProRule" id="PRU00169"/>
    </source>
</evidence>
<feature type="domain" description="HTH luxR-type" evidence="3">
    <location>
        <begin position="143"/>
        <end position="208"/>
    </location>
</feature>
<keyword evidence="1" id="KW-0238">DNA-binding</keyword>
<keyword evidence="8" id="KW-1185">Reference proteome</keyword>
<accession>A0A9Q2RVU4</accession>
<dbReference type="Proteomes" id="UP000809440">
    <property type="component" value="Unassembled WGS sequence"/>
</dbReference>
<dbReference type="CDD" id="cd06170">
    <property type="entry name" value="LuxR_C_like"/>
    <property type="match status" value="1"/>
</dbReference>
<comment type="caution">
    <text evidence="2">Lacks conserved residue(s) required for the propagation of feature annotation.</text>
</comment>
<dbReference type="EMBL" id="JAFBXE010000002">
    <property type="protein sequence ID" value="MBM2411190.1"/>
    <property type="molecule type" value="Genomic_DNA"/>
</dbReference>
<dbReference type="Proteomes" id="UP000755667">
    <property type="component" value="Unassembled WGS sequence"/>
</dbReference>
<dbReference type="InterPro" id="IPR051015">
    <property type="entry name" value="EvgA-like"/>
</dbReference>
<comment type="caution">
    <text evidence="5">The sequence shown here is derived from an EMBL/GenBank/DDBJ whole genome shotgun (WGS) entry which is preliminary data.</text>
</comment>
<sequence>MTNPTTNLLIVDGQKLVTDLITTALDTSDQFVVSTANSLASAVDILKSAASEQFDIILLETNLGKPMTVNEVGQLAKLSAPAKLVLFTNNADKPFVESCVQVGAFGFIPKSLSLQAFKCVLSFITAGQVFIPADLYSRTAGVEQPDTSLLKPCEMDVLEKLSIGMSNKEITQCLNLRESTVKLRVRSLCKKLGATNRTQALVNAQRQGLLPTR</sequence>
<dbReference type="InterPro" id="IPR016032">
    <property type="entry name" value="Sig_transdc_resp-reg_C-effctor"/>
</dbReference>
<evidence type="ECO:0000259" key="4">
    <source>
        <dbReference type="PROSITE" id="PS50110"/>
    </source>
</evidence>
<evidence type="ECO:0000256" key="1">
    <source>
        <dbReference type="ARBA" id="ARBA00023125"/>
    </source>
</evidence>
<dbReference type="InterPro" id="IPR001789">
    <property type="entry name" value="Sig_transdc_resp-reg_receiver"/>
</dbReference>
<proteinExistence type="predicted"/>
<dbReference type="SUPFAM" id="SSF52172">
    <property type="entry name" value="CheY-like"/>
    <property type="match status" value="1"/>
</dbReference>
<dbReference type="GO" id="GO:0006355">
    <property type="term" value="P:regulation of DNA-templated transcription"/>
    <property type="evidence" value="ECO:0007669"/>
    <property type="project" value="InterPro"/>
</dbReference>
<dbReference type="PROSITE" id="PS50043">
    <property type="entry name" value="HTH_LUXR_2"/>
    <property type="match status" value="1"/>
</dbReference>
<dbReference type="PANTHER" id="PTHR45566">
    <property type="entry name" value="HTH-TYPE TRANSCRIPTIONAL REGULATOR YHJB-RELATED"/>
    <property type="match status" value="1"/>
</dbReference>
<dbReference type="GO" id="GO:0000160">
    <property type="term" value="P:phosphorelay signal transduction system"/>
    <property type="evidence" value="ECO:0007669"/>
    <property type="project" value="InterPro"/>
</dbReference>
<dbReference type="PRINTS" id="PR00038">
    <property type="entry name" value="HTHLUXR"/>
</dbReference>
<gene>
    <name evidence="5" type="ORF">JQX41_02660</name>
    <name evidence="6" type="ORF">JQX48_02660</name>
</gene>
<dbReference type="SMART" id="SM00448">
    <property type="entry name" value="REC"/>
    <property type="match status" value="1"/>
</dbReference>
<dbReference type="Pfam" id="PF00072">
    <property type="entry name" value="Response_reg"/>
    <property type="match status" value="1"/>
</dbReference>
<dbReference type="SUPFAM" id="SSF46894">
    <property type="entry name" value="C-terminal effector domain of the bipartite response regulators"/>
    <property type="match status" value="1"/>
</dbReference>
<evidence type="ECO:0000313" key="7">
    <source>
        <dbReference type="Proteomes" id="UP000755667"/>
    </source>
</evidence>
<dbReference type="InterPro" id="IPR011006">
    <property type="entry name" value="CheY-like_superfamily"/>
</dbReference>
<evidence type="ECO:0000313" key="8">
    <source>
        <dbReference type="Proteomes" id="UP000809440"/>
    </source>
</evidence>
<dbReference type="Gene3D" id="1.10.10.10">
    <property type="entry name" value="Winged helix-like DNA-binding domain superfamily/Winged helix DNA-binding domain"/>
    <property type="match status" value="1"/>
</dbReference>
<name>A0A9Q2RVU4_9RHOB</name>
<dbReference type="RefSeq" id="WP_171046156.1">
    <property type="nucleotide sequence ID" value="NZ_JAFBWU010000002.1"/>
</dbReference>
<dbReference type="EMBL" id="JAFBXF010000002">
    <property type="protein sequence ID" value="MBM2415857.1"/>
    <property type="molecule type" value="Genomic_DNA"/>
</dbReference>
<evidence type="ECO:0000313" key="5">
    <source>
        <dbReference type="EMBL" id="MBM2411190.1"/>
    </source>
</evidence>
<dbReference type="InterPro" id="IPR036388">
    <property type="entry name" value="WH-like_DNA-bd_sf"/>
</dbReference>
<protein>
    <submittedName>
        <fullName evidence="5">Response regulator transcription factor</fullName>
    </submittedName>
</protein>
<dbReference type="PANTHER" id="PTHR45566:SF1">
    <property type="entry name" value="HTH-TYPE TRANSCRIPTIONAL REGULATOR YHJB-RELATED"/>
    <property type="match status" value="1"/>
</dbReference>
<evidence type="ECO:0000259" key="3">
    <source>
        <dbReference type="PROSITE" id="PS50043"/>
    </source>
</evidence>
<dbReference type="GeneID" id="62643162"/>